<keyword evidence="3" id="KW-0560">Oxidoreductase</keyword>
<name>X1GLQ8_9ZZZZ</name>
<evidence type="ECO:0000256" key="3">
    <source>
        <dbReference type="ARBA" id="ARBA00023002"/>
    </source>
</evidence>
<dbReference type="PROSITE" id="PS00198">
    <property type="entry name" value="4FE4S_FER_1"/>
    <property type="match status" value="1"/>
</dbReference>
<evidence type="ECO:0000256" key="4">
    <source>
        <dbReference type="ARBA" id="ARBA00023004"/>
    </source>
</evidence>
<dbReference type="EMBL" id="BARU01021282">
    <property type="protein sequence ID" value="GAH58846.1"/>
    <property type="molecule type" value="Genomic_DNA"/>
</dbReference>
<dbReference type="AlphaFoldDB" id="X1GLQ8"/>
<evidence type="ECO:0008006" key="7">
    <source>
        <dbReference type="Google" id="ProtNLM"/>
    </source>
</evidence>
<organism evidence="6">
    <name type="scientific">marine sediment metagenome</name>
    <dbReference type="NCBI Taxonomy" id="412755"/>
    <lineage>
        <taxon>unclassified sequences</taxon>
        <taxon>metagenomes</taxon>
        <taxon>ecological metagenomes</taxon>
    </lineage>
</organism>
<reference evidence="6" key="1">
    <citation type="journal article" date="2014" name="Front. Microbiol.">
        <title>High frequency of phylogenetically diverse reductive dehalogenase-homologous genes in deep subseafloor sedimentary metagenomes.</title>
        <authorList>
            <person name="Kawai M."/>
            <person name="Futagami T."/>
            <person name="Toyoda A."/>
            <person name="Takaki Y."/>
            <person name="Nishi S."/>
            <person name="Hori S."/>
            <person name="Arai W."/>
            <person name="Tsubouchi T."/>
            <person name="Morono Y."/>
            <person name="Uchiyama I."/>
            <person name="Ito T."/>
            <person name="Fujiyama A."/>
            <person name="Inagaki F."/>
            <person name="Takami H."/>
        </authorList>
    </citation>
    <scope>NUCLEOTIDE SEQUENCE</scope>
    <source>
        <strain evidence="6">Expedition CK06-06</strain>
    </source>
</reference>
<dbReference type="GO" id="GO:0051539">
    <property type="term" value="F:4 iron, 4 sulfur cluster binding"/>
    <property type="evidence" value="ECO:0007669"/>
    <property type="project" value="UniProtKB-KW"/>
</dbReference>
<dbReference type="GO" id="GO:0046872">
    <property type="term" value="F:metal ion binding"/>
    <property type="evidence" value="ECO:0007669"/>
    <property type="project" value="UniProtKB-KW"/>
</dbReference>
<evidence type="ECO:0000256" key="5">
    <source>
        <dbReference type="ARBA" id="ARBA00023014"/>
    </source>
</evidence>
<dbReference type="InterPro" id="IPR017900">
    <property type="entry name" value="4Fe4S_Fe_S_CS"/>
</dbReference>
<dbReference type="PANTHER" id="PTHR43255:SF1">
    <property type="entry name" value="IRON-SULFUR-BINDING OXIDOREDUCTASE FADF-RELATED"/>
    <property type="match status" value="1"/>
</dbReference>
<accession>X1GLQ8</accession>
<comment type="caution">
    <text evidence="6">The sequence shown here is derived from an EMBL/GenBank/DDBJ whole genome shotgun (WGS) entry which is preliminary data.</text>
</comment>
<proteinExistence type="predicted"/>
<evidence type="ECO:0000313" key="6">
    <source>
        <dbReference type="EMBL" id="GAH58846.1"/>
    </source>
</evidence>
<dbReference type="Pfam" id="PF13534">
    <property type="entry name" value="Fer4_17"/>
    <property type="match status" value="1"/>
</dbReference>
<dbReference type="PANTHER" id="PTHR43255">
    <property type="entry name" value="IRON-SULFUR-BINDING OXIDOREDUCTASE FADF-RELATED-RELATED"/>
    <property type="match status" value="1"/>
</dbReference>
<gene>
    <name evidence="6" type="ORF">S03H2_34844</name>
</gene>
<evidence type="ECO:0000256" key="1">
    <source>
        <dbReference type="ARBA" id="ARBA00022485"/>
    </source>
</evidence>
<feature type="non-terminal residue" evidence="6">
    <location>
        <position position="130"/>
    </location>
</feature>
<dbReference type="InterPro" id="IPR009051">
    <property type="entry name" value="Helical_ferredxn"/>
</dbReference>
<dbReference type="SUPFAM" id="SSF46548">
    <property type="entry name" value="alpha-helical ferredoxin"/>
    <property type="match status" value="1"/>
</dbReference>
<dbReference type="GO" id="GO:0016491">
    <property type="term" value="F:oxidoreductase activity"/>
    <property type="evidence" value="ECO:0007669"/>
    <property type="project" value="UniProtKB-KW"/>
</dbReference>
<sequence>MDYLPNQIIRMVQLGLKQQALTSSTIWLCASCESCVARCPNDVDILRLMDALREMALREGVEGRERAIAAFHHTFLGNIRQWGRQHELSMLLRLKLKSRDFFGDIDLGVKMLLKGKLKLLPPRFRGSKEV</sequence>
<dbReference type="GO" id="GO:0005886">
    <property type="term" value="C:plasma membrane"/>
    <property type="evidence" value="ECO:0007669"/>
    <property type="project" value="TreeGrafter"/>
</dbReference>
<protein>
    <recommendedName>
        <fullName evidence="7">4Fe-4S ferredoxin-type domain-containing protein</fullName>
    </recommendedName>
</protein>
<keyword evidence="2" id="KW-0479">Metal-binding</keyword>
<evidence type="ECO:0000256" key="2">
    <source>
        <dbReference type="ARBA" id="ARBA00022723"/>
    </source>
</evidence>
<keyword evidence="5" id="KW-0411">Iron-sulfur</keyword>
<keyword evidence="1" id="KW-0004">4Fe-4S</keyword>
<dbReference type="InterPro" id="IPR051460">
    <property type="entry name" value="HdrC_iron-sulfur_subunit"/>
</dbReference>
<dbReference type="Gene3D" id="1.10.1060.10">
    <property type="entry name" value="Alpha-helical ferredoxin"/>
    <property type="match status" value="1"/>
</dbReference>
<keyword evidence="4" id="KW-0408">Iron</keyword>